<protein>
    <submittedName>
        <fullName evidence="1">Uncharacterized protein</fullName>
    </submittedName>
</protein>
<keyword evidence="2" id="KW-1185">Reference proteome</keyword>
<dbReference type="Proteomes" id="UP000033684">
    <property type="component" value="Unassembled WGS sequence"/>
</dbReference>
<proteinExistence type="predicted"/>
<reference evidence="2" key="1">
    <citation type="submission" date="2015-03" db="EMBL/GenBank/DDBJ databases">
        <title>Draft genome sequence of a novel methanotroph (Sn10-6) isolated from flooded ricefield rhizosphere in India.</title>
        <authorList>
            <person name="Pandit P.S."/>
            <person name="Pore S.D."/>
            <person name="Arora P."/>
            <person name="Kapse N.G."/>
            <person name="Dhakephalkar P.K."/>
            <person name="Rahalkar M.C."/>
        </authorList>
    </citation>
    <scope>NUCLEOTIDE SEQUENCE [LARGE SCALE GENOMIC DNA]</scope>
    <source>
        <strain evidence="2">Sn10-6</strain>
    </source>
</reference>
<dbReference type="EMBL" id="LAJX01000328">
    <property type="protein sequence ID" value="KJV05024.1"/>
    <property type="molecule type" value="Genomic_DNA"/>
</dbReference>
<evidence type="ECO:0000313" key="2">
    <source>
        <dbReference type="Proteomes" id="UP000033684"/>
    </source>
</evidence>
<comment type="caution">
    <text evidence="1">The sequence shown here is derived from an EMBL/GenBank/DDBJ whole genome shotgun (WGS) entry which is preliminary data.</text>
</comment>
<evidence type="ECO:0000313" key="1">
    <source>
        <dbReference type="EMBL" id="KJV05024.1"/>
    </source>
</evidence>
<dbReference type="AlphaFoldDB" id="A0A0F3IHT3"/>
<accession>A0A0F3IHT3</accession>
<sequence>MNKLDVLLVAICGSALITNAVILYSPKLEIAPATVATLETNTNTSSHEHQLLAEIKRLQSSLTAMDDRLIRMEGLLAANTGTRVTEPAKTEAKAATQKLSYAEIQQKNQALRQVANTKLSDSFASEEADKKWAANTIQLIQDKLAQSEKLAQVNIVNVDCKASLCRLEALVEEPSQLIGLEEELPFLLANELPRTQIFNEQQPDGSNRIEIFLARKGYKL</sequence>
<reference evidence="1 2" key="2">
    <citation type="journal article" date="2016" name="Microb. Ecol.">
        <title>Genome Characteristics of a Novel Type I Methanotroph (Sn10-6) Isolated from a Flooded Indian Rice Field.</title>
        <authorList>
            <person name="Rahalkar M.C."/>
            <person name="Pandit P.S."/>
            <person name="Dhakephalkar P.K."/>
            <person name="Pore S."/>
            <person name="Arora P."/>
            <person name="Kapse N."/>
        </authorList>
    </citation>
    <scope>NUCLEOTIDE SEQUENCE [LARGE SCALE GENOMIC DNA]</scope>
    <source>
        <strain evidence="1 2">Sn10-6</strain>
    </source>
</reference>
<name>A0A0F3IHT3_9GAMM</name>
<gene>
    <name evidence="1" type="ORF">VZ94_21120</name>
</gene>
<organism evidence="1 2">
    <name type="scientific">Methylocucumis oryzae</name>
    <dbReference type="NCBI Taxonomy" id="1632867"/>
    <lineage>
        <taxon>Bacteria</taxon>
        <taxon>Pseudomonadati</taxon>
        <taxon>Pseudomonadota</taxon>
        <taxon>Gammaproteobacteria</taxon>
        <taxon>Methylococcales</taxon>
        <taxon>Methylococcaceae</taxon>
        <taxon>Methylocucumis</taxon>
    </lineage>
</organism>